<proteinExistence type="predicted"/>
<sequence length="81" mass="9709">MMCCLFFYSLVDYILLDPEERKRLFIESLPIPYPNFVIRAPVPWHTTRKKAYEFCKQYLFTIGPIPLALQKIWCTEYVEGI</sequence>
<dbReference type="AlphaFoldDB" id="A0A183MQ86"/>
<organism evidence="1 2">
    <name type="scientific">Schistosoma margrebowiei</name>
    <dbReference type="NCBI Taxonomy" id="48269"/>
    <lineage>
        <taxon>Eukaryota</taxon>
        <taxon>Metazoa</taxon>
        <taxon>Spiralia</taxon>
        <taxon>Lophotrochozoa</taxon>
        <taxon>Platyhelminthes</taxon>
        <taxon>Trematoda</taxon>
        <taxon>Digenea</taxon>
        <taxon>Strigeidida</taxon>
        <taxon>Schistosomatoidea</taxon>
        <taxon>Schistosomatidae</taxon>
        <taxon>Schistosoma</taxon>
    </lineage>
</organism>
<gene>
    <name evidence="1" type="ORF">SMRZ_LOCUS18211</name>
</gene>
<dbReference type="Proteomes" id="UP000277204">
    <property type="component" value="Unassembled WGS sequence"/>
</dbReference>
<evidence type="ECO:0000313" key="1">
    <source>
        <dbReference type="EMBL" id="VDP26914.1"/>
    </source>
</evidence>
<evidence type="ECO:0000313" key="2">
    <source>
        <dbReference type="Proteomes" id="UP000277204"/>
    </source>
</evidence>
<dbReference type="EMBL" id="UZAI01017581">
    <property type="protein sequence ID" value="VDP26914.1"/>
    <property type="molecule type" value="Genomic_DNA"/>
</dbReference>
<accession>A0A183MQ86</accession>
<name>A0A183MQ86_9TREM</name>
<protein>
    <submittedName>
        <fullName evidence="1">Uncharacterized protein</fullName>
    </submittedName>
</protein>
<reference evidence="1 2" key="1">
    <citation type="submission" date="2018-11" db="EMBL/GenBank/DDBJ databases">
        <authorList>
            <consortium name="Pathogen Informatics"/>
        </authorList>
    </citation>
    <scope>NUCLEOTIDE SEQUENCE [LARGE SCALE GENOMIC DNA]</scope>
    <source>
        <strain evidence="1 2">Zambia</strain>
    </source>
</reference>
<keyword evidence="2" id="KW-1185">Reference proteome</keyword>
<dbReference type="STRING" id="48269.A0A183MQ86"/>